<protein>
    <submittedName>
        <fullName evidence="3">DUF6411 family protein</fullName>
    </submittedName>
</protein>
<gene>
    <name evidence="3" type="ORF">ACFPCV_00935</name>
</gene>
<comment type="caution">
    <text evidence="3">The sequence shown here is derived from an EMBL/GenBank/DDBJ whole genome shotgun (WGS) entry which is preliminary data.</text>
</comment>
<dbReference type="EMBL" id="JBHSIS010000002">
    <property type="protein sequence ID" value="MFC4852048.1"/>
    <property type="molecule type" value="Genomic_DNA"/>
</dbReference>
<dbReference type="InterPro" id="IPR045636">
    <property type="entry name" value="DUF6411"/>
</dbReference>
<dbReference type="Pfam" id="PF19949">
    <property type="entry name" value="DUF6411"/>
    <property type="match status" value="1"/>
</dbReference>
<feature type="region of interest" description="Disordered" evidence="1">
    <location>
        <begin position="58"/>
        <end position="80"/>
    </location>
</feature>
<reference evidence="4" key="1">
    <citation type="journal article" date="2019" name="Int. J. Syst. Evol. Microbiol.">
        <title>The Global Catalogue of Microorganisms (GCM) 10K type strain sequencing project: providing services to taxonomists for standard genome sequencing and annotation.</title>
        <authorList>
            <consortium name="The Broad Institute Genomics Platform"/>
            <consortium name="The Broad Institute Genome Sequencing Center for Infectious Disease"/>
            <person name="Wu L."/>
            <person name="Ma J."/>
        </authorList>
    </citation>
    <scope>NUCLEOTIDE SEQUENCE [LARGE SCALE GENOMIC DNA]</scope>
    <source>
        <strain evidence="4">ZS-22-S1</strain>
    </source>
</reference>
<keyword evidence="2" id="KW-1133">Transmembrane helix</keyword>
<keyword evidence="4" id="KW-1185">Reference proteome</keyword>
<proteinExistence type="predicted"/>
<dbReference type="Proteomes" id="UP001595859">
    <property type="component" value="Unassembled WGS sequence"/>
</dbReference>
<dbReference type="RefSeq" id="WP_378053399.1">
    <property type="nucleotide sequence ID" value="NZ_JBHSIS010000002.1"/>
</dbReference>
<name>A0ABV9RTY8_9PSEU</name>
<sequence>MVVGIVIGVCVLLIILAFLVPRLSRGPERGAQRTAGAGGQVAGLAPGRLGQWLRKPFSKSQKAMGKSAGAGRKGRGRLPF</sequence>
<evidence type="ECO:0000256" key="1">
    <source>
        <dbReference type="SAM" id="MobiDB-lite"/>
    </source>
</evidence>
<accession>A0ABV9RTY8</accession>
<organism evidence="3 4">
    <name type="scientific">Actinophytocola glycyrrhizae</name>
    <dbReference type="NCBI Taxonomy" id="2044873"/>
    <lineage>
        <taxon>Bacteria</taxon>
        <taxon>Bacillati</taxon>
        <taxon>Actinomycetota</taxon>
        <taxon>Actinomycetes</taxon>
        <taxon>Pseudonocardiales</taxon>
        <taxon>Pseudonocardiaceae</taxon>
    </lineage>
</organism>
<evidence type="ECO:0000256" key="2">
    <source>
        <dbReference type="SAM" id="Phobius"/>
    </source>
</evidence>
<feature type="transmembrane region" description="Helical" evidence="2">
    <location>
        <begin position="6"/>
        <end position="23"/>
    </location>
</feature>
<keyword evidence="2" id="KW-0472">Membrane</keyword>
<evidence type="ECO:0000313" key="3">
    <source>
        <dbReference type="EMBL" id="MFC4852048.1"/>
    </source>
</evidence>
<evidence type="ECO:0000313" key="4">
    <source>
        <dbReference type="Proteomes" id="UP001595859"/>
    </source>
</evidence>
<keyword evidence="2" id="KW-0812">Transmembrane</keyword>